<protein>
    <submittedName>
        <fullName evidence="2">Uncharacterized protein</fullName>
    </submittedName>
</protein>
<dbReference type="Proteomes" id="UP000186922">
    <property type="component" value="Unassembled WGS sequence"/>
</dbReference>
<evidence type="ECO:0000313" key="3">
    <source>
        <dbReference type="Proteomes" id="UP000186922"/>
    </source>
</evidence>
<evidence type="ECO:0000313" key="2">
    <source>
        <dbReference type="EMBL" id="GAU90842.1"/>
    </source>
</evidence>
<sequence length="61" mass="6647">MQALNAFHPSETRSTLPPSFHRQRLSRLKRDAKECEDIGRVEDDASAGGISALVQSAPNIA</sequence>
<reference evidence="2 3" key="1">
    <citation type="journal article" date="2016" name="Nat. Commun.">
        <title>Extremotolerant tardigrade genome and improved radiotolerance of human cultured cells by tardigrade-unique protein.</title>
        <authorList>
            <person name="Hashimoto T."/>
            <person name="Horikawa D.D."/>
            <person name="Saito Y."/>
            <person name="Kuwahara H."/>
            <person name="Kozuka-Hata H."/>
            <person name="Shin-I T."/>
            <person name="Minakuchi Y."/>
            <person name="Ohishi K."/>
            <person name="Motoyama A."/>
            <person name="Aizu T."/>
            <person name="Enomoto A."/>
            <person name="Kondo K."/>
            <person name="Tanaka S."/>
            <person name="Hara Y."/>
            <person name="Koshikawa S."/>
            <person name="Sagara H."/>
            <person name="Miura T."/>
            <person name="Yokobori S."/>
            <person name="Miyagawa K."/>
            <person name="Suzuki Y."/>
            <person name="Kubo T."/>
            <person name="Oyama M."/>
            <person name="Kohara Y."/>
            <person name="Fujiyama A."/>
            <person name="Arakawa K."/>
            <person name="Katayama T."/>
            <person name="Toyoda A."/>
            <person name="Kunieda T."/>
        </authorList>
    </citation>
    <scope>NUCLEOTIDE SEQUENCE [LARGE SCALE GENOMIC DNA]</scope>
    <source>
        <strain evidence="2 3">YOKOZUNA-1</strain>
    </source>
</reference>
<comment type="caution">
    <text evidence="2">The sequence shown here is derived from an EMBL/GenBank/DDBJ whole genome shotgun (WGS) entry which is preliminary data.</text>
</comment>
<gene>
    <name evidence="2" type="primary">RvY_03204-1</name>
    <name evidence="2" type="synonym">RvY_03204.1</name>
    <name evidence="2" type="ORF">RvY_03204</name>
</gene>
<keyword evidence="3" id="KW-1185">Reference proteome</keyword>
<proteinExistence type="predicted"/>
<dbReference type="AlphaFoldDB" id="A0A1D1UT00"/>
<dbReference type="EMBL" id="BDGG01000001">
    <property type="protein sequence ID" value="GAU90842.1"/>
    <property type="molecule type" value="Genomic_DNA"/>
</dbReference>
<organism evidence="2 3">
    <name type="scientific">Ramazzottius varieornatus</name>
    <name type="common">Water bear</name>
    <name type="synonym">Tardigrade</name>
    <dbReference type="NCBI Taxonomy" id="947166"/>
    <lineage>
        <taxon>Eukaryota</taxon>
        <taxon>Metazoa</taxon>
        <taxon>Ecdysozoa</taxon>
        <taxon>Tardigrada</taxon>
        <taxon>Eutardigrada</taxon>
        <taxon>Parachela</taxon>
        <taxon>Hypsibioidea</taxon>
        <taxon>Ramazzottiidae</taxon>
        <taxon>Ramazzottius</taxon>
    </lineage>
</organism>
<feature type="region of interest" description="Disordered" evidence="1">
    <location>
        <begin position="1"/>
        <end position="24"/>
    </location>
</feature>
<evidence type="ECO:0000256" key="1">
    <source>
        <dbReference type="SAM" id="MobiDB-lite"/>
    </source>
</evidence>
<name>A0A1D1UT00_RAMVA</name>
<accession>A0A1D1UT00</accession>